<dbReference type="eggNOG" id="COG2267">
    <property type="taxonomic scope" value="Bacteria"/>
</dbReference>
<dbReference type="AlphaFoldDB" id="R2QFL5"/>
<dbReference type="HOGENOM" id="CLU_2616546_0_0_9"/>
<gene>
    <name evidence="1" type="ORF">UAU_01264</name>
</gene>
<dbReference type="PATRIC" id="fig|1158607.3.peg.1246"/>
<evidence type="ECO:0008006" key="3">
    <source>
        <dbReference type="Google" id="ProtNLM"/>
    </source>
</evidence>
<protein>
    <recommendedName>
        <fullName evidence="3">Alpha/beta hydrolase</fullName>
    </recommendedName>
</protein>
<evidence type="ECO:0000313" key="2">
    <source>
        <dbReference type="Proteomes" id="UP000013782"/>
    </source>
</evidence>
<organism evidence="1 2">
    <name type="scientific">Enterococcus pallens ATCC BAA-351</name>
    <dbReference type="NCBI Taxonomy" id="1158607"/>
    <lineage>
        <taxon>Bacteria</taxon>
        <taxon>Bacillati</taxon>
        <taxon>Bacillota</taxon>
        <taxon>Bacilli</taxon>
        <taxon>Lactobacillales</taxon>
        <taxon>Enterococcaceae</taxon>
        <taxon>Enterococcus</taxon>
    </lineage>
</organism>
<dbReference type="STRING" id="160454.RV10_GL000504"/>
<evidence type="ECO:0000313" key="1">
    <source>
        <dbReference type="EMBL" id="EOH95302.1"/>
    </source>
</evidence>
<sequence>MKKWKKILLTILIGVAVVVAGGIAYLQTQTYPPTSDAQQITKQADDDSNWLYFPSEDDTKPMLIFYPGALVDPGSYSS</sequence>
<proteinExistence type="predicted"/>
<keyword evidence="2" id="KW-1185">Reference proteome</keyword>
<dbReference type="Proteomes" id="UP000013782">
    <property type="component" value="Unassembled WGS sequence"/>
</dbReference>
<dbReference type="RefSeq" id="WP_010756294.1">
    <property type="nucleotide sequence ID" value="NZ_ASWD01000002.1"/>
</dbReference>
<dbReference type="EMBL" id="AJAQ01000011">
    <property type="protein sequence ID" value="EOH95302.1"/>
    <property type="molecule type" value="Genomic_DNA"/>
</dbReference>
<reference evidence="1 2" key="1">
    <citation type="submission" date="2013-02" db="EMBL/GenBank/DDBJ databases">
        <title>The Genome Sequence of Enterococcus pallens BAA-351.</title>
        <authorList>
            <consortium name="The Broad Institute Genome Sequencing Platform"/>
            <consortium name="The Broad Institute Genome Sequencing Center for Infectious Disease"/>
            <person name="Earl A.M."/>
            <person name="Gilmore M.S."/>
            <person name="Lebreton F."/>
            <person name="Walker B."/>
            <person name="Young S.K."/>
            <person name="Zeng Q."/>
            <person name="Gargeya S."/>
            <person name="Fitzgerald M."/>
            <person name="Haas B."/>
            <person name="Abouelleil A."/>
            <person name="Alvarado L."/>
            <person name="Arachchi H.M."/>
            <person name="Berlin A.M."/>
            <person name="Chapman S.B."/>
            <person name="Dewar J."/>
            <person name="Goldberg J."/>
            <person name="Griggs A."/>
            <person name="Gujja S."/>
            <person name="Hansen M."/>
            <person name="Howarth C."/>
            <person name="Imamovic A."/>
            <person name="Larimer J."/>
            <person name="McCowan C."/>
            <person name="Murphy C."/>
            <person name="Neiman D."/>
            <person name="Pearson M."/>
            <person name="Priest M."/>
            <person name="Roberts A."/>
            <person name="Saif S."/>
            <person name="Shea T."/>
            <person name="Sisk P."/>
            <person name="Sykes S."/>
            <person name="Wortman J."/>
            <person name="Nusbaum C."/>
            <person name="Birren B."/>
        </authorList>
    </citation>
    <scope>NUCLEOTIDE SEQUENCE [LARGE SCALE GENOMIC DNA]</scope>
    <source>
        <strain evidence="1 2">ATCC BAA-351</strain>
    </source>
</reference>
<name>R2QFL5_9ENTE</name>
<accession>R2QFL5</accession>
<comment type="caution">
    <text evidence="1">The sequence shown here is derived from an EMBL/GenBank/DDBJ whole genome shotgun (WGS) entry which is preliminary data.</text>
</comment>